<reference evidence="2" key="1">
    <citation type="submission" date="2016-04" db="EMBL/GenBank/DDBJ databases">
        <authorList>
            <person name="Nguyen H.D."/>
            <person name="Samba Siva P."/>
            <person name="Cullis J."/>
            <person name="Levesque C.A."/>
            <person name="Hambleton S."/>
        </authorList>
    </citation>
    <scope>NUCLEOTIDE SEQUENCE</scope>
    <source>
        <strain evidence="2">DAOMC 236426</strain>
    </source>
</reference>
<dbReference type="Proteomes" id="UP000077684">
    <property type="component" value="Unassembled WGS sequence"/>
</dbReference>
<protein>
    <recommendedName>
        <fullName evidence="1">Endonuclease/exonuclease/phosphatase domain-containing protein</fullName>
    </recommendedName>
</protein>
<dbReference type="InterPro" id="IPR005135">
    <property type="entry name" value="Endo/exonuclease/phosphatase"/>
</dbReference>
<evidence type="ECO:0000259" key="1">
    <source>
        <dbReference type="Pfam" id="PF14529"/>
    </source>
</evidence>
<dbReference type="GO" id="GO:0003824">
    <property type="term" value="F:catalytic activity"/>
    <property type="evidence" value="ECO:0007669"/>
    <property type="project" value="InterPro"/>
</dbReference>
<sequence>MELRIMQLNAGRGADATSAILEIARDNKCDVLMVQEPGGFFTNTKTLPRILAQHYQIYMPDITDGTRPRVVTYVRKHGLEWTPVAQTTLTKGNRDVLVLDFKTSSGQVVRVANVYNAPVGCVGCGEGTEALMALPVFEGPCLVAGDFNLYHDSWAAEWWAGTTTAQATAFGDFLEAEEWELGLEKGSITRMSEGGGSALDLVLVNQALEQRGWMTSCEVRPDLSAGSDHWPVVSTLRCGKGQPLRREKRFRFAQADWDEYRRQLEATRASYLEPSLSHLQTRRAPEHMNRNIDQLAEAMQQWIFAAMAAAVPRTPTTGQGHPWWTAECSTATKDLSKLEAELAEAHSAGLLDLVLHEAVTQSRAQAKRTLYRARQHYYREQADKIEGNEIFVARKWALAERQYASPAMQDAEGRDFVTSAEKRALLRDTLLPNIDRQHPLQVLA</sequence>
<gene>
    <name evidence="2" type="ORF">A4X06_0g9303</name>
</gene>
<accession>A0A8X7SSC8</accession>
<name>A0A8X7SSC8_9BASI</name>
<dbReference type="SUPFAM" id="SSF56219">
    <property type="entry name" value="DNase I-like"/>
    <property type="match status" value="1"/>
</dbReference>
<dbReference type="InterPro" id="IPR036691">
    <property type="entry name" value="Endo/exonu/phosph_ase_sf"/>
</dbReference>
<reference evidence="2" key="2">
    <citation type="journal article" date="2019" name="IMA Fungus">
        <title>Genome sequencing and comparison of five Tilletia species to identify candidate genes for the detection of regulated species infecting wheat.</title>
        <authorList>
            <person name="Nguyen H.D.T."/>
            <person name="Sultana T."/>
            <person name="Kesanakurti P."/>
            <person name="Hambleton S."/>
        </authorList>
    </citation>
    <scope>NUCLEOTIDE SEQUENCE</scope>
    <source>
        <strain evidence="2">DAOMC 236426</strain>
    </source>
</reference>
<dbReference type="Gene3D" id="3.60.10.10">
    <property type="entry name" value="Endonuclease/exonuclease/phosphatase"/>
    <property type="match status" value="1"/>
</dbReference>
<dbReference type="EMBL" id="LWDE02002613">
    <property type="protein sequence ID" value="KAE8237210.1"/>
    <property type="molecule type" value="Genomic_DNA"/>
</dbReference>
<dbReference type="Pfam" id="PF14529">
    <property type="entry name" value="Exo_endo_phos_2"/>
    <property type="match status" value="1"/>
</dbReference>
<feature type="non-terminal residue" evidence="2">
    <location>
        <position position="444"/>
    </location>
</feature>
<keyword evidence="3" id="KW-1185">Reference proteome</keyword>
<proteinExistence type="predicted"/>
<feature type="domain" description="Endonuclease/exonuclease/phosphatase" evidence="1">
    <location>
        <begin position="110"/>
        <end position="232"/>
    </location>
</feature>
<dbReference type="AlphaFoldDB" id="A0A8X7SSC8"/>
<evidence type="ECO:0000313" key="2">
    <source>
        <dbReference type="EMBL" id="KAE8237210.1"/>
    </source>
</evidence>
<organism evidence="2 3">
    <name type="scientific">Tilletia controversa</name>
    <name type="common">dwarf bunt fungus</name>
    <dbReference type="NCBI Taxonomy" id="13291"/>
    <lineage>
        <taxon>Eukaryota</taxon>
        <taxon>Fungi</taxon>
        <taxon>Dikarya</taxon>
        <taxon>Basidiomycota</taxon>
        <taxon>Ustilaginomycotina</taxon>
        <taxon>Exobasidiomycetes</taxon>
        <taxon>Tilletiales</taxon>
        <taxon>Tilletiaceae</taxon>
        <taxon>Tilletia</taxon>
    </lineage>
</organism>
<comment type="caution">
    <text evidence="2">The sequence shown here is derived from an EMBL/GenBank/DDBJ whole genome shotgun (WGS) entry which is preliminary data.</text>
</comment>
<evidence type="ECO:0000313" key="3">
    <source>
        <dbReference type="Proteomes" id="UP000077684"/>
    </source>
</evidence>